<dbReference type="GO" id="GO:0003723">
    <property type="term" value="F:RNA binding"/>
    <property type="evidence" value="ECO:0007669"/>
    <property type="project" value="TreeGrafter"/>
</dbReference>
<dbReference type="EMBL" id="JAAALK010000288">
    <property type="protein sequence ID" value="KAG8053318.1"/>
    <property type="molecule type" value="Genomic_DNA"/>
</dbReference>
<dbReference type="PANTHER" id="PTHR13948:SF38">
    <property type="entry name" value="D111_G-PATCH DOMAIN-CONTAINING PROTEIN"/>
    <property type="match status" value="1"/>
</dbReference>
<protein>
    <submittedName>
        <fullName evidence="4">Uncharacterized protein</fullName>
    </submittedName>
</protein>
<feature type="region of interest" description="Disordered" evidence="3">
    <location>
        <begin position="1"/>
        <end position="51"/>
    </location>
</feature>
<keyword evidence="2" id="KW-0539">Nucleus</keyword>
<evidence type="ECO:0000256" key="1">
    <source>
        <dbReference type="ARBA" id="ARBA00004123"/>
    </source>
</evidence>
<evidence type="ECO:0000256" key="3">
    <source>
        <dbReference type="SAM" id="MobiDB-lite"/>
    </source>
</evidence>
<evidence type="ECO:0000313" key="5">
    <source>
        <dbReference type="Proteomes" id="UP000729402"/>
    </source>
</evidence>
<dbReference type="GO" id="GO:0000398">
    <property type="term" value="P:mRNA splicing, via spliceosome"/>
    <property type="evidence" value="ECO:0007669"/>
    <property type="project" value="TreeGrafter"/>
</dbReference>
<dbReference type="OrthoDB" id="4822at2759"/>
<dbReference type="GO" id="GO:0005634">
    <property type="term" value="C:nucleus"/>
    <property type="evidence" value="ECO:0007669"/>
    <property type="project" value="UniProtKB-SubCell"/>
</dbReference>
<reference evidence="4" key="1">
    <citation type="journal article" date="2021" name="bioRxiv">
        <title>Whole Genome Assembly and Annotation of Northern Wild Rice, Zizania palustris L., Supports a Whole Genome Duplication in the Zizania Genus.</title>
        <authorList>
            <person name="Haas M."/>
            <person name="Kono T."/>
            <person name="Macchietto M."/>
            <person name="Millas R."/>
            <person name="McGilp L."/>
            <person name="Shao M."/>
            <person name="Duquette J."/>
            <person name="Hirsch C.N."/>
            <person name="Kimball J."/>
        </authorList>
    </citation>
    <scope>NUCLEOTIDE SEQUENCE</scope>
    <source>
        <tissue evidence="4">Fresh leaf tissue</tissue>
    </source>
</reference>
<dbReference type="Proteomes" id="UP000729402">
    <property type="component" value="Unassembled WGS sequence"/>
</dbReference>
<sequence length="375" mass="41826">MPWTPGAGKEPKTHSPYDESNQGFLEPSLGGLEPDIPDNQNETQRPPSEWMEETLINMFLSGYSNAEVDDEISLGDSQTNEGDRNETAENKLSNFDSENAPSSLCDATLDHTEDGMQNENSTAEHGSLGEDEEKWLAQYGQSEQGIDDQPLLPSIDLWDWDMVTEPLSKGHPMARLVGRLVKGSSRLHPSLPTRGGLLRTASVREVHLDLVRVSSGKLYRLRNPSRKYLASLSSYDSSNPTKDWGFPDICVNPDDILHKQSTAHGQLEVYDEFSMRGVSDVSAKEHKISAYRDRAAERRILHHGIGIGPGQKQSNSIDFYEYDEISEGMDPTGAASVDMSFYSNGLNSAKKMMEKMGWKEVCLLSYVHLLLLLCW</sequence>
<keyword evidence="5" id="KW-1185">Reference proteome</keyword>
<reference evidence="4" key="2">
    <citation type="submission" date="2021-02" db="EMBL/GenBank/DDBJ databases">
        <authorList>
            <person name="Kimball J.A."/>
            <person name="Haas M.W."/>
            <person name="Macchietto M."/>
            <person name="Kono T."/>
            <person name="Duquette J."/>
            <person name="Shao M."/>
        </authorList>
    </citation>
    <scope>NUCLEOTIDE SEQUENCE</scope>
    <source>
        <tissue evidence="4">Fresh leaf tissue</tissue>
    </source>
</reference>
<evidence type="ECO:0000256" key="2">
    <source>
        <dbReference type="ARBA" id="ARBA00023242"/>
    </source>
</evidence>
<gene>
    <name evidence="4" type="ORF">GUJ93_ZPchr0001g32965</name>
</gene>
<feature type="compositionally biased region" description="Polar residues" evidence="3">
    <location>
        <begin position="90"/>
        <end position="101"/>
    </location>
</feature>
<dbReference type="EMBL" id="JAAALK010000288">
    <property type="protein sequence ID" value="KAG8053316.1"/>
    <property type="molecule type" value="Genomic_DNA"/>
</dbReference>
<comment type="caution">
    <text evidence="4">The sequence shown here is derived from an EMBL/GenBank/DDBJ whole genome shotgun (WGS) entry which is preliminary data.</text>
</comment>
<dbReference type="PANTHER" id="PTHR13948">
    <property type="entry name" value="RNA-BINDING PROTEIN"/>
    <property type="match status" value="1"/>
</dbReference>
<comment type="subcellular location">
    <subcellularLocation>
        <location evidence="1">Nucleus</location>
    </subcellularLocation>
</comment>
<name>A0A8J5S9Y4_ZIZPA</name>
<dbReference type="AlphaFoldDB" id="A0A8J5S9Y4"/>
<feature type="region of interest" description="Disordered" evidence="3">
    <location>
        <begin position="73"/>
        <end position="101"/>
    </location>
</feature>
<organism evidence="4 5">
    <name type="scientific">Zizania palustris</name>
    <name type="common">Northern wild rice</name>
    <dbReference type="NCBI Taxonomy" id="103762"/>
    <lineage>
        <taxon>Eukaryota</taxon>
        <taxon>Viridiplantae</taxon>
        <taxon>Streptophyta</taxon>
        <taxon>Embryophyta</taxon>
        <taxon>Tracheophyta</taxon>
        <taxon>Spermatophyta</taxon>
        <taxon>Magnoliopsida</taxon>
        <taxon>Liliopsida</taxon>
        <taxon>Poales</taxon>
        <taxon>Poaceae</taxon>
        <taxon>BOP clade</taxon>
        <taxon>Oryzoideae</taxon>
        <taxon>Oryzeae</taxon>
        <taxon>Zizaniinae</taxon>
        <taxon>Zizania</taxon>
    </lineage>
</organism>
<evidence type="ECO:0000313" key="4">
    <source>
        <dbReference type="EMBL" id="KAG8053316.1"/>
    </source>
</evidence>
<accession>A0A8J5S9Y4</accession>
<proteinExistence type="predicted"/>